<evidence type="ECO:0000259" key="8">
    <source>
        <dbReference type="Pfam" id="PF24894"/>
    </source>
</evidence>
<evidence type="ECO:0000256" key="1">
    <source>
        <dbReference type="ARBA" id="ARBA00010443"/>
    </source>
</evidence>
<evidence type="ECO:0000259" key="7">
    <source>
        <dbReference type="Pfam" id="PF00483"/>
    </source>
</evidence>
<dbReference type="NCBIfam" id="TIGR02092">
    <property type="entry name" value="glgD"/>
    <property type="match status" value="1"/>
</dbReference>
<dbReference type="GO" id="GO:0005524">
    <property type="term" value="F:ATP binding"/>
    <property type="evidence" value="ECO:0007669"/>
    <property type="project" value="UniProtKB-KW"/>
</dbReference>
<dbReference type="Pfam" id="PF24894">
    <property type="entry name" value="Hexapep_GlmU"/>
    <property type="match status" value="1"/>
</dbReference>
<evidence type="ECO:0000256" key="4">
    <source>
        <dbReference type="ARBA" id="ARBA00022840"/>
    </source>
</evidence>
<protein>
    <submittedName>
        <fullName evidence="9">Glucose-1-phosphate adenylyltransferase subunit GlgD</fullName>
        <ecNumber evidence="9">2.7.7.27</ecNumber>
    </submittedName>
</protein>
<dbReference type="GO" id="GO:0005978">
    <property type="term" value="P:glycogen biosynthetic process"/>
    <property type="evidence" value="ECO:0007669"/>
    <property type="project" value="UniProtKB-KW"/>
</dbReference>
<keyword evidence="2" id="KW-0321">Glycogen metabolism</keyword>
<keyword evidence="6" id="KW-0119">Carbohydrate metabolism</keyword>
<dbReference type="InterPro" id="IPR056818">
    <property type="entry name" value="GlmU/GlgC-like_hexapep"/>
</dbReference>
<dbReference type="CDD" id="cd04651">
    <property type="entry name" value="LbH_G1P_AT_C"/>
    <property type="match status" value="1"/>
</dbReference>
<keyword evidence="5" id="KW-0320">Glycogen biosynthesis</keyword>
<dbReference type="KEGG" id="vgu:HYG85_11935"/>
<reference evidence="9 10" key="1">
    <citation type="submission" date="2020-07" db="EMBL/GenBank/DDBJ databases">
        <title>Vallitalea guaymasensis genome.</title>
        <authorList>
            <person name="Postec A."/>
        </authorList>
    </citation>
    <scope>NUCLEOTIDE SEQUENCE [LARGE SCALE GENOMIC DNA]</scope>
    <source>
        <strain evidence="9 10">Ra1766G1</strain>
    </source>
</reference>
<keyword evidence="9" id="KW-0808">Transferase</keyword>
<feature type="domain" description="Glucose-1-phosphate adenylyltransferase/Bifunctional protein GlmU-like C-terminal hexapeptide" evidence="8">
    <location>
        <begin position="285"/>
        <end position="352"/>
    </location>
</feature>
<keyword evidence="3" id="KW-0547">Nucleotide-binding</keyword>
<dbReference type="Gene3D" id="3.90.550.10">
    <property type="entry name" value="Spore Coat Polysaccharide Biosynthesis Protein SpsA, Chain A"/>
    <property type="match status" value="1"/>
</dbReference>
<evidence type="ECO:0000256" key="5">
    <source>
        <dbReference type="ARBA" id="ARBA00023056"/>
    </source>
</evidence>
<dbReference type="GO" id="GO:0008878">
    <property type="term" value="F:glucose-1-phosphate adenylyltransferase activity"/>
    <property type="evidence" value="ECO:0007669"/>
    <property type="project" value="UniProtKB-EC"/>
</dbReference>
<dbReference type="PANTHER" id="PTHR43523:SF6">
    <property type="entry name" value="GLYCOGEN BIOSYNTHESIS PROTEIN GLGD"/>
    <property type="match status" value="1"/>
</dbReference>
<dbReference type="Pfam" id="PF00483">
    <property type="entry name" value="NTP_transferase"/>
    <property type="match status" value="1"/>
</dbReference>
<evidence type="ECO:0000256" key="6">
    <source>
        <dbReference type="ARBA" id="ARBA00023277"/>
    </source>
</evidence>
<dbReference type="CDD" id="cd02508">
    <property type="entry name" value="ADP_Glucose_PP"/>
    <property type="match status" value="1"/>
</dbReference>
<evidence type="ECO:0000256" key="3">
    <source>
        <dbReference type="ARBA" id="ARBA00022741"/>
    </source>
</evidence>
<dbReference type="InterPro" id="IPR011832">
    <property type="entry name" value="GlgDAde_trans"/>
</dbReference>
<dbReference type="SUPFAM" id="SSF51161">
    <property type="entry name" value="Trimeric LpxA-like enzymes"/>
    <property type="match status" value="1"/>
</dbReference>
<proteinExistence type="inferred from homology"/>
<dbReference type="PANTHER" id="PTHR43523">
    <property type="entry name" value="GLUCOSE-1-PHOSPHATE ADENYLYLTRANSFERASE-RELATED"/>
    <property type="match status" value="1"/>
</dbReference>
<dbReference type="InterPro" id="IPR005836">
    <property type="entry name" value="ADP_Glu_pyroP_CS"/>
</dbReference>
<dbReference type="Proteomes" id="UP000677305">
    <property type="component" value="Chromosome"/>
</dbReference>
<dbReference type="PROSITE" id="PS00809">
    <property type="entry name" value="ADP_GLC_PYROPHOSPH_2"/>
    <property type="match status" value="1"/>
</dbReference>
<dbReference type="InterPro" id="IPR005835">
    <property type="entry name" value="NTP_transferase_dom"/>
</dbReference>
<comment type="similarity">
    <text evidence="1">Belongs to the bacterial/plant glucose-1-phosphate adenylyltransferase family.</text>
</comment>
<evidence type="ECO:0000313" key="10">
    <source>
        <dbReference type="Proteomes" id="UP000677305"/>
    </source>
</evidence>
<dbReference type="InterPro" id="IPR011831">
    <property type="entry name" value="ADP-Glc_PPase"/>
</dbReference>
<keyword evidence="4" id="KW-0067">ATP-binding</keyword>
<dbReference type="InterPro" id="IPR011004">
    <property type="entry name" value="Trimer_LpxA-like_sf"/>
</dbReference>
<accession>A0A8J8SCM0</accession>
<feature type="domain" description="Nucleotidyl transferase" evidence="7">
    <location>
        <begin position="5"/>
        <end position="256"/>
    </location>
</feature>
<dbReference type="SUPFAM" id="SSF53448">
    <property type="entry name" value="Nucleotide-diphospho-sugar transferases"/>
    <property type="match status" value="1"/>
</dbReference>
<dbReference type="Gene3D" id="2.160.10.10">
    <property type="entry name" value="Hexapeptide repeat proteins"/>
    <property type="match status" value="1"/>
</dbReference>
<dbReference type="AlphaFoldDB" id="A0A8J8SCM0"/>
<dbReference type="RefSeq" id="WP_212693608.1">
    <property type="nucleotide sequence ID" value="NZ_CP058561.1"/>
</dbReference>
<gene>
    <name evidence="9" type="primary">glgD</name>
    <name evidence="9" type="ORF">HYG85_11935</name>
</gene>
<organism evidence="9 10">
    <name type="scientific">Vallitalea guaymasensis</name>
    <dbReference type="NCBI Taxonomy" id="1185412"/>
    <lineage>
        <taxon>Bacteria</taxon>
        <taxon>Bacillati</taxon>
        <taxon>Bacillota</taxon>
        <taxon>Clostridia</taxon>
        <taxon>Lachnospirales</taxon>
        <taxon>Vallitaleaceae</taxon>
        <taxon>Vallitalea</taxon>
    </lineage>
</organism>
<name>A0A8J8SCM0_9FIRM</name>
<evidence type="ECO:0000313" key="9">
    <source>
        <dbReference type="EMBL" id="QUH29575.1"/>
    </source>
</evidence>
<dbReference type="EC" id="2.7.7.27" evidence="9"/>
<keyword evidence="10" id="KW-1185">Reference proteome</keyword>
<dbReference type="EMBL" id="CP058561">
    <property type="protein sequence ID" value="QUH29575.1"/>
    <property type="molecule type" value="Genomic_DNA"/>
</dbReference>
<sequence length="373" mass="42729">MRAIGIILTGGKNEKLHELTDNRILAAMPIAGCYRAIDFSLSNMTNSGIKKVAVITQYNSRPLIEHLSSSKWWDFGRKQGGLFIFSPNRSQKSNFWYRGTADAIYQNLDYLKDSHEPYAIISSGNVICKVDYNKILEYHVDKRADITIVCKDMKNTNEDLRRFGIVLKDDENRIIDFEEKPLEPQGTVISTGIYVVRRRLLIELIEEILSGERYDIVNDIIIRYRKKKKIYAYMHNEYFNSIANIESYYNCNMDFLDKSNRKYFFGNFPYISSKVQDEPPAKYNSGSVISNSLISGGCIINGKVNNSILFRKVFIGKNTSINNSIILDGAYIGNNCCIENSIVNTDTVIGDNCTYKDRKGNIKIVVNRECIYM</sequence>
<dbReference type="InterPro" id="IPR029044">
    <property type="entry name" value="Nucleotide-diphossugar_trans"/>
</dbReference>
<keyword evidence="9" id="KW-0548">Nucleotidyltransferase</keyword>
<evidence type="ECO:0000256" key="2">
    <source>
        <dbReference type="ARBA" id="ARBA00022600"/>
    </source>
</evidence>